<evidence type="ECO:0000256" key="3">
    <source>
        <dbReference type="ARBA" id="ARBA00023163"/>
    </source>
</evidence>
<comment type="caution">
    <text evidence="6">The sequence shown here is derived from an EMBL/GenBank/DDBJ whole genome shotgun (WGS) entry which is preliminary data.</text>
</comment>
<keyword evidence="1" id="KW-0805">Transcription regulation</keyword>
<dbReference type="Pfam" id="PF00440">
    <property type="entry name" value="TetR_N"/>
    <property type="match status" value="1"/>
</dbReference>
<evidence type="ECO:0000256" key="2">
    <source>
        <dbReference type="ARBA" id="ARBA00023125"/>
    </source>
</evidence>
<evidence type="ECO:0000256" key="1">
    <source>
        <dbReference type="ARBA" id="ARBA00023015"/>
    </source>
</evidence>
<feature type="DNA-binding region" description="H-T-H motif" evidence="4">
    <location>
        <begin position="37"/>
        <end position="56"/>
    </location>
</feature>
<dbReference type="RefSeq" id="WP_187996567.1">
    <property type="nucleotide sequence ID" value="NZ_JACEXG010000003.1"/>
</dbReference>
<dbReference type="InterPro" id="IPR009057">
    <property type="entry name" value="Homeodomain-like_sf"/>
</dbReference>
<dbReference type="SUPFAM" id="SSF46689">
    <property type="entry name" value="Homeodomain-like"/>
    <property type="match status" value="1"/>
</dbReference>
<feature type="domain" description="HTH tetR-type" evidence="5">
    <location>
        <begin position="14"/>
        <end position="74"/>
    </location>
</feature>
<dbReference type="PROSITE" id="PS50977">
    <property type="entry name" value="HTH_TETR_2"/>
    <property type="match status" value="1"/>
</dbReference>
<name>A0ABS2TEZ3_9ACTO</name>
<accession>A0ABS2TEZ3</accession>
<dbReference type="Proteomes" id="UP000705983">
    <property type="component" value="Unassembled WGS sequence"/>
</dbReference>
<dbReference type="Gene3D" id="1.10.357.10">
    <property type="entry name" value="Tetracycline Repressor, domain 2"/>
    <property type="match status" value="1"/>
</dbReference>
<dbReference type="InterPro" id="IPR001647">
    <property type="entry name" value="HTH_TetR"/>
</dbReference>
<evidence type="ECO:0000259" key="5">
    <source>
        <dbReference type="PROSITE" id="PS50977"/>
    </source>
</evidence>
<dbReference type="InterPro" id="IPR050109">
    <property type="entry name" value="HTH-type_TetR-like_transc_reg"/>
</dbReference>
<protein>
    <submittedName>
        <fullName evidence="6">TetR/AcrR family transcriptional regulator</fullName>
    </submittedName>
</protein>
<keyword evidence="2 4" id="KW-0238">DNA-binding</keyword>
<evidence type="ECO:0000313" key="6">
    <source>
        <dbReference type="EMBL" id="MBM9433221.1"/>
    </source>
</evidence>
<evidence type="ECO:0000313" key="7">
    <source>
        <dbReference type="Proteomes" id="UP000705983"/>
    </source>
</evidence>
<keyword evidence="3" id="KW-0804">Transcription</keyword>
<proteinExistence type="predicted"/>
<dbReference type="PRINTS" id="PR00455">
    <property type="entry name" value="HTHTETR"/>
</dbReference>
<gene>
    <name evidence="6" type="ORF">JVW63_05865</name>
</gene>
<sequence length="205" mass="22909">MPDDKTLPRETVKERNRRAIISAAGELASTRGMGSFTVAELAERAGTSRRSIFNHFPTVDDAVYAYLTSCIDPLIATLGALPHSFTSLDELIIRFEEMARSEEAYTILHHVGDVLSRDSRCTDTVLWASQIVDQTAGLLSDVVGNQLPSIDRRDVELISHALISAVQTSQTLWFRDYPNERTREEWSALLIRALELVRVGHRALS</sequence>
<evidence type="ECO:0000256" key="4">
    <source>
        <dbReference type="PROSITE-ProRule" id="PRU00335"/>
    </source>
</evidence>
<dbReference type="PANTHER" id="PTHR30055:SF234">
    <property type="entry name" value="HTH-TYPE TRANSCRIPTIONAL REGULATOR BETI"/>
    <property type="match status" value="1"/>
</dbReference>
<organism evidence="6 7">
    <name type="scientific">Flaviflexus equikiangi</name>
    <dbReference type="NCBI Taxonomy" id="2758573"/>
    <lineage>
        <taxon>Bacteria</taxon>
        <taxon>Bacillati</taxon>
        <taxon>Actinomycetota</taxon>
        <taxon>Actinomycetes</taxon>
        <taxon>Actinomycetales</taxon>
        <taxon>Actinomycetaceae</taxon>
        <taxon>Flaviflexus</taxon>
    </lineage>
</organism>
<keyword evidence="7" id="KW-1185">Reference proteome</keyword>
<dbReference type="PANTHER" id="PTHR30055">
    <property type="entry name" value="HTH-TYPE TRANSCRIPTIONAL REGULATOR RUTR"/>
    <property type="match status" value="1"/>
</dbReference>
<dbReference type="EMBL" id="JAFFJS010000003">
    <property type="protein sequence ID" value="MBM9433221.1"/>
    <property type="molecule type" value="Genomic_DNA"/>
</dbReference>
<reference evidence="7" key="1">
    <citation type="submission" date="2021-02" db="EMBL/GenBank/DDBJ databases">
        <title>Leucobacter sp. CX169.</title>
        <authorList>
            <person name="Cheng Y."/>
        </authorList>
    </citation>
    <scope>NUCLEOTIDE SEQUENCE [LARGE SCALE GENOMIC DNA]</scope>
    <source>
        <strain evidence="7">JY899</strain>
    </source>
</reference>